<sequence length="175" mass="18090">MFNSVKSIALATGVSLAALSSAAFADEPVSFSAIDVDSSISAAQDANAMEYYPQITDDLKAAVAARVLGSDDASDPTIKIDVRKVSLDGATMLNDGQEFNELEGVVNISSPDESIGARSFPVNIAAYAVDQVVPEGYVAVTPSEGVFYDVMINGFADEVAKQVGNLNTAGSGVSK</sequence>
<organism evidence="1">
    <name type="scientific">marine sediment metagenome</name>
    <dbReference type="NCBI Taxonomy" id="412755"/>
    <lineage>
        <taxon>unclassified sequences</taxon>
        <taxon>metagenomes</taxon>
        <taxon>ecological metagenomes</taxon>
    </lineage>
</organism>
<name>A0A0F9Y3K7_9ZZZZ</name>
<dbReference type="EMBL" id="LAZR01000047">
    <property type="protein sequence ID" value="KKN99273.1"/>
    <property type="molecule type" value="Genomic_DNA"/>
</dbReference>
<comment type="caution">
    <text evidence="1">The sequence shown here is derived from an EMBL/GenBank/DDBJ whole genome shotgun (WGS) entry which is preliminary data.</text>
</comment>
<reference evidence="1" key="1">
    <citation type="journal article" date="2015" name="Nature">
        <title>Complex archaea that bridge the gap between prokaryotes and eukaryotes.</title>
        <authorList>
            <person name="Spang A."/>
            <person name="Saw J.H."/>
            <person name="Jorgensen S.L."/>
            <person name="Zaremba-Niedzwiedzka K."/>
            <person name="Martijn J."/>
            <person name="Lind A.E."/>
            <person name="van Eijk R."/>
            <person name="Schleper C."/>
            <person name="Guy L."/>
            <person name="Ettema T.J."/>
        </authorList>
    </citation>
    <scope>NUCLEOTIDE SEQUENCE</scope>
</reference>
<evidence type="ECO:0000313" key="1">
    <source>
        <dbReference type="EMBL" id="KKN99273.1"/>
    </source>
</evidence>
<accession>A0A0F9Y3K7</accession>
<proteinExistence type="predicted"/>
<protein>
    <submittedName>
        <fullName evidence="1">Uncharacterized protein</fullName>
    </submittedName>
</protein>
<gene>
    <name evidence="1" type="ORF">LCGC14_0137170</name>
</gene>
<dbReference type="AlphaFoldDB" id="A0A0F9Y3K7"/>